<dbReference type="EMBL" id="AP019376">
    <property type="protein sequence ID" value="BBH85788.1"/>
    <property type="molecule type" value="Genomic_DNA"/>
</dbReference>
<evidence type="ECO:0000259" key="8">
    <source>
        <dbReference type="Pfam" id="PF13396"/>
    </source>
</evidence>
<evidence type="ECO:0000256" key="5">
    <source>
        <dbReference type="ARBA" id="ARBA00023136"/>
    </source>
</evidence>
<dbReference type="Pfam" id="PF13396">
    <property type="entry name" value="PLDc_N"/>
    <property type="match status" value="1"/>
</dbReference>
<reference evidence="9" key="1">
    <citation type="submission" date="2018-12" db="EMBL/GenBank/DDBJ databases">
        <title>Novel natural products biosynthetic potential of the class Ktedonobacteria.</title>
        <authorList>
            <person name="Zheng Y."/>
            <person name="Saitou A."/>
            <person name="Wang C.M."/>
            <person name="Toyoda A."/>
            <person name="Minakuchi Y."/>
            <person name="Sekiguchi Y."/>
            <person name="Ueda K."/>
            <person name="Takano H."/>
            <person name="Sakai Y."/>
            <person name="Yokota A."/>
            <person name="Yabe S."/>
        </authorList>
    </citation>
    <scope>NUCLEOTIDE SEQUENCE</scope>
    <source>
        <strain evidence="9">COM3</strain>
    </source>
</reference>
<gene>
    <name evidence="9" type="ORF">KTC_05390</name>
</gene>
<feature type="region of interest" description="Disordered" evidence="6">
    <location>
        <begin position="100"/>
        <end position="145"/>
    </location>
</feature>
<keyword evidence="5 7" id="KW-0472">Membrane</keyword>
<dbReference type="InterPro" id="IPR027379">
    <property type="entry name" value="CLS_N"/>
</dbReference>
<feature type="transmembrane region" description="Helical" evidence="7">
    <location>
        <begin position="7"/>
        <end position="30"/>
    </location>
</feature>
<organism evidence="9">
    <name type="scientific">Thermosporothrix sp. COM3</name>
    <dbReference type="NCBI Taxonomy" id="2490863"/>
    <lineage>
        <taxon>Bacteria</taxon>
        <taxon>Bacillati</taxon>
        <taxon>Chloroflexota</taxon>
        <taxon>Ktedonobacteria</taxon>
        <taxon>Ktedonobacterales</taxon>
        <taxon>Thermosporotrichaceae</taxon>
        <taxon>Thermosporothrix</taxon>
    </lineage>
</organism>
<protein>
    <recommendedName>
        <fullName evidence="8">Cardiolipin synthase N-terminal domain-containing protein</fullName>
    </recommendedName>
</protein>
<evidence type="ECO:0000256" key="3">
    <source>
        <dbReference type="ARBA" id="ARBA00022692"/>
    </source>
</evidence>
<proteinExistence type="predicted"/>
<evidence type="ECO:0000256" key="6">
    <source>
        <dbReference type="SAM" id="MobiDB-lite"/>
    </source>
</evidence>
<feature type="transmembrane region" description="Helical" evidence="7">
    <location>
        <begin position="46"/>
        <end position="65"/>
    </location>
</feature>
<accession>A0A455SEL2</accession>
<feature type="compositionally biased region" description="Low complexity" evidence="6">
    <location>
        <begin position="133"/>
        <end position="145"/>
    </location>
</feature>
<name>A0A455SEL2_9CHLR</name>
<keyword evidence="3 7" id="KW-0812">Transmembrane</keyword>
<comment type="subcellular location">
    <subcellularLocation>
        <location evidence="1">Cell membrane</location>
        <topology evidence="1">Multi-pass membrane protein</topology>
    </subcellularLocation>
</comment>
<sequence length="145" mass="17201">MGFVMFLFFLLVFVVIAILSTLLVVFWIWMLVDCLKNRGISDTMKLLWVVLMILFSPIASFVYFFTDRKKAKIQYYYEPMRIQARQASWSANDHASYQARSEPHSAYEAPATPSSAQWEQYEEPRATYPEPPQEQQEQQQQQWRD</sequence>
<evidence type="ECO:0000256" key="2">
    <source>
        <dbReference type="ARBA" id="ARBA00022475"/>
    </source>
</evidence>
<dbReference type="AlphaFoldDB" id="A0A455SEL2"/>
<evidence type="ECO:0000256" key="4">
    <source>
        <dbReference type="ARBA" id="ARBA00022989"/>
    </source>
</evidence>
<evidence type="ECO:0000256" key="1">
    <source>
        <dbReference type="ARBA" id="ARBA00004651"/>
    </source>
</evidence>
<keyword evidence="4 7" id="KW-1133">Transmembrane helix</keyword>
<feature type="domain" description="Cardiolipin synthase N-terminal" evidence="8">
    <location>
        <begin position="25"/>
        <end position="65"/>
    </location>
</feature>
<evidence type="ECO:0000313" key="9">
    <source>
        <dbReference type="EMBL" id="BBH85788.1"/>
    </source>
</evidence>
<keyword evidence="2" id="KW-1003">Cell membrane</keyword>
<evidence type="ECO:0000256" key="7">
    <source>
        <dbReference type="SAM" id="Phobius"/>
    </source>
</evidence>
<dbReference type="GO" id="GO:0005886">
    <property type="term" value="C:plasma membrane"/>
    <property type="evidence" value="ECO:0007669"/>
    <property type="project" value="UniProtKB-SubCell"/>
</dbReference>